<comment type="caution">
    <text evidence="2">The sequence shown here is derived from an EMBL/GenBank/DDBJ whole genome shotgun (WGS) entry which is preliminary data.</text>
</comment>
<accession>A0AAD6X658</accession>
<dbReference type="AlphaFoldDB" id="A0AAD6X658"/>
<gene>
    <name evidence="2" type="ORF">C8F04DRAFT_457503</name>
</gene>
<name>A0AAD6X658_9AGAR</name>
<sequence length="243" mass="26587">MPKSSPSKGDGHHNVRFTPYEDFCLVKFIAAHDNIGFPRTSKALYALLGPETAAEFSWSHHRPSASWMTRYKNQRASFDERIERFKRQLGESCPGAKSVGSSSTFPAQDATYVPSTAARSVPSQVTEDSPSKKELALATLKSLLAAKKTTATARAGALLTQRRGEHPRFVPHGTRSHPKLSHSGFATRLKASKEFRPAATPIRKSGPDADRVFTQATPPSPAVSTFVPVGFLHGTCKRWIMTP</sequence>
<organism evidence="2 3">
    <name type="scientific">Mycena alexandri</name>
    <dbReference type="NCBI Taxonomy" id="1745969"/>
    <lineage>
        <taxon>Eukaryota</taxon>
        <taxon>Fungi</taxon>
        <taxon>Dikarya</taxon>
        <taxon>Basidiomycota</taxon>
        <taxon>Agaricomycotina</taxon>
        <taxon>Agaricomycetes</taxon>
        <taxon>Agaricomycetidae</taxon>
        <taxon>Agaricales</taxon>
        <taxon>Marasmiineae</taxon>
        <taxon>Mycenaceae</taxon>
        <taxon>Mycena</taxon>
    </lineage>
</organism>
<dbReference type="Proteomes" id="UP001218188">
    <property type="component" value="Unassembled WGS sequence"/>
</dbReference>
<evidence type="ECO:0000313" key="2">
    <source>
        <dbReference type="EMBL" id="KAJ7036950.1"/>
    </source>
</evidence>
<keyword evidence="3" id="KW-1185">Reference proteome</keyword>
<dbReference type="EMBL" id="JARJCM010000040">
    <property type="protein sequence ID" value="KAJ7036950.1"/>
    <property type="molecule type" value="Genomic_DNA"/>
</dbReference>
<evidence type="ECO:0000313" key="3">
    <source>
        <dbReference type="Proteomes" id="UP001218188"/>
    </source>
</evidence>
<proteinExistence type="predicted"/>
<protein>
    <submittedName>
        <fullName evidence="2">Uncharacterized protein</fullName>
    </submittedName>
</protein>
<feature type="region of interest" description="Disordered" evidence="1">
    <location>
        <begin position="191"/>
        <end position="219"/>
    </location>
</feature>
<reference evidence="2" key="1">
    <citation type="submission" date="2023-03" db="EMBL/GenBank/DDBJ databases">
        <title>Massive genome expansion in bonnet fungi (Mycena s.s.) driven by repeated elements and novel gene families across ecological guilds.</title>
        <authorList>
            <consortium name="Lawrence Berkeley National Laboratory"/>
            <person name="Harder C.B."/>
            <person name="Miyauchi S."/>
            <person name="Viragh M."/>
            <person name="Kuo A."/>
            <person name="Thoen E."/>
            <person name="Andreopoulos B."/>
            <person name="Lu D."/>
            <person name="Skrede I."/>
            <person name="Drula E."/>
            <person name="Henrissat B."/>
            <person name="Morin E."/>
            <person name="Kohler A."/>
            <person name="Barry K."/>
            <person name="LaButti K."/>
            <person name="Morin E."/>
            <person name="Salamov A."/>
            <person name="Lipzen A."/>
            <person name="Mereny Z."/>
            <person name="Hegedus B."/>
            <person name="Baldrian P."/>
            <person name="Stursova M."/>
            <person name="Weitz H."/>
            <person name="Taylor A."/>
            <person name="Grigoriev I.V."/>
            <person name="Nagy L.G."/>
            <person name="Martin F."/>
            <person name="Kauserud H."/>
        </authorList>
    </citation>
    <scope>NUCLEOTIDE SEQUENCE</scope>
    <source>
        <strain evidence="2">CBHHK200</strain>
    </source>
</reference>
<evidence type="ECO:0000256" key="1">
    <source>
        <dbReference type="SAM" id="MobiDB-lite"/>
    </source>
</evidence>